<dbReference type="InterPro" id="IPR004640">
    <property type="entry name" value="HscB"/>
</dbReference>
<dbReference type="PANTHER" id="PTHR14021:SF15">
    <property type="entry name" value="IRON-SULFUR CLUSTER CO-CHAPERONE PROTEIN HSCB"/>
    <property type="match status" value="1"/>
</dbReference>
<dbReference type="InterPro" id="IPR036386">
    <property type="entry name" value="HscB_C_sf"/>
</dbReference>
<dbReference type="Gene3D" id="1.10.287.110">
    <property type="entry name" value="DnaJ domain"/>
    <property type="match status" value="1"/>
</dbReference>
<evidence type="ECO:0000256" key="2">
    <source>
        <dbReference type="ARBA" id="ARBA00023186"/>
    </source>
</evidence>
<keyword evidence="2" id="KW-0143">Chaperone</keyword>
<dbReference type="InterPro" id="IPR009073">
    <property type="entry name" value="HscB_oligo_C"/>
</dbReference>
<evidence type="ECO:0000313" key="4">
    <source>
        <dbReference type="EMBL" id="VFP88843.1"/>
    </source>
</evidence>
<evidence type="ECO:0000313" key="5">
    <source>
        <dbReference type="Proteomes" id="UP000294455"/>
    </source>
</evidence>
<protein>
    <submittedName>
        <fullName evidence="4">Co-chaperone protein HscB</fullName>
    </submittedName>
</protein>
<dbReference type="OrthoDB" id="287587at2"/>
<dbReference type="Gene3D" id="1.20.1280.20">
    <property type="entry name" value="HscB, C-terminal domain"/>
    <property type="match status" value="1"/>
</dbReference>
<accession>A0A803GCZ4</accession>
<dbReference type="SUPFAM" id="SSF46565">
    <property type="entry name" value="Chaperone J-domain"/>
    <property type="match status" value="1"/>
</dbReference>
<dbReference type="NCBIfam" id="TIGR00714">
    <property type="entry name" value="hscB"/>
    <property type="match status" value="1"/>
</dbReference>
<dbReference type="GO" id="GO:0001671">
    <property type="term" value="F:ATPase activator activity"/>
    <property type="evidence" value="ECO:0007669"/>
    <property type="project" value="InterPro"/>
</dbReference>
<sequence>MNYFNLFQLPQQFQIDKKVLINKFYDLQKKYHPDMFNKDITDKKNQLSMSIKINKGFNILNNKFTRAKHLLKISKKKHSIKDNKIINKQEILLEQFELYEKIQTIKNQSNAYKKINFFIKKIKNKLSFYFEKFNKNIKKKKINSANKTFFHISFIYKILKKTKKLKKITYKKKEKK</sequence>
<gene>
    <name evidence="4" type="primary">hscB</name>
    <name evidence="4" type="ORF">BUCIPICE3303_404</name>
</gene>
<evidence type="ECO:0000256" key="1">
    <source>
        <dbReference type="ARBA" id="ARBA00010476"/>
    </source>
</evidence>
<name>A0A803GCZ4_9GAMM</name>
<evidence type="ECO:0000259" key="3">
    <source>
        <dbReference type="Pfam" id="PF07743"/>
    </source>
</evidence>
<dbReference type="EMBL" id="LR217739">
    <property type="protein sequence ID" value="VFP88843.1"/>
    <property type="molecule type" value="Genomic_DNA"/>
</dbReference>
<dbReference type="GO" id="GO:0051087">
    <property type="term" value="F:protein-folding chaperone binding"/>
    <property type="evidence" value="ECO:0007669"/>
    <property type="project" value="InterPro"/>
</dbReference>
<dbReference type="Pfam" id="PF07743">
    <property type="entry name" value="HSCB_C"/>
    <property type="match status" value="1"/>
</dbReference>
<dbReference type="AlphaFoldDB" id="A0A803GCZ4"/>
<dbReference type="InterPro" id="IPR036869">
    <property type="entry name" value="J_dom_sf"/>
</dbReference>
<feature type="domain" description="Co-chaperone HscB C-terminal oligomerisation" evidence="3">
    <location>
        <begin position="89"/>
        <end position="162"/>
    </location>
</feature>
<reference evidence="4 5" key="1">
    <citation type="submission" date="2019-02" db="EMBL/GenBank/DDBJ databases">
        <authorList>
            <person name="Manzano-Marin A."/>
            <person name="Manzano-Marin A."/>
        </authorList>
    </citation>
    <scope>NUCLEOTIDE SEQUENCE [LARGE SCALE GENOMIC DNA]</scope>
    <source>
        <strain evidence="4 5">BuCipiceae</strain>
    </source>
</reference>
<dbReference type="Proteomes" id="UP000294455">
    <property type="component" value="Chromosome"/>
</dbReference>
<dbReference type="GO" id="GO:0051259">
    <property type="term" value="P:protein complex oligomerization"/>
    <property type="evidence" value="ECO:0007669"/>
    <property type="project" value="InterPro"/>
</dbReference>
<dbReference type="SUPFAM" id="SSF47144">
    <property type="entry name" value="HSC20 (HSCB), C-terminal oligomerisation domain"/>
    <property type="match status" value="1"/>
</dbReference>
<dbReference type="GO" id="GO:0044571">
    <property type="term" value="P:[2Fe-2S] cluster assembly"/>
    <property type="evidence" value="ECO:0007669"/>
    <property type="project" value="InterPro"/>
</dbReference>
<dbReference type="PANTHER" id="PTHR14021">
    <property type="entry name" value="IRON-SULFUR CLUSTER CO-CHAPERONE PROTEIN HSCB"/>
    <property type="match status" value="1"/>
</dbReference>
<dbReference type="RefSeq" id="WP_154049434.1">
    <property type="nucleotide sequence ID" value="NZ_LR217739.1"/>
</dbReference>
<proteinExistence type="inferred from homology"/>
<comment type="similarity">
    <text evidence="1">Belongs to the HscB family.</text>
</comment>
<organism evidence="4 5">
    <name type="scientific">Buchnera aphidicola</name>
    <name type="common">Cinara piceae</name>
    <dbReference type="NCBI Taxonomy" id="1660043"/>
    <lineage>
        <taxon>Bacteria</taxon>
        <taxon>Pseudomonadati</taxon>
        <taxon>Pseudomonadota</taxon>
        <taxon>Gammaproteobacteria</taxon>
        <taxon>Enterobacterales</taxon>
        <taxon>Erwiniaceae</taxon>
        <taxon>Buchnera</taxon>
    </lineage>
</organism>